<dbReference type="AlphaFoldDB" id="A0A1S6HXI1"/>
<keyword evidence="1" id="KW-0805">Transcription regulation</keyword>
<dbReference type="InterPro" id="IPR018060">
    <property type="entry name" value="HTH_AraC"/>
</dbReference>
<dbReference type="SUPFAM" id="SSF46689">
    <property type="entry name" value="Homeodomain-like"/>
    <property type="match status" value="1"/>
</dbReference>
<dbReference type="Pfam" id="PF12833">
    <property type="entry name" value="HTH_18"/>
    <property type="match status" value="1"/>
</dbReference>
<dbReference type="SMART" id="SM00342">
    <property type="entry name" value="HTH_ARAC"/>
    <property type="match status" value="1"/>
</dbReference>
<dbReference type="Gene3D" id="1.10.10.60">
    <property type="entry name" value="Homeodomain-like"/>
    <property type="match status" value="1"/>
</dbReference>
<evidence type="ECO:0000256" key="2">
    <source>
        <dbReference type="ARBA" id="ARBA00023125"/>
    </source>
</evidence>
<dbReference type="InterPro" id="IPR009057">
    <property type="entry name" value="Homeodomain-like_sf"/>
</dbReference>
<dbReference type="Proteomes" id="UP000189545">
    <property type="component" value="Chromosome"/>
</dbReference>
<sequence length="358" mass="39909">MALILTKPMQADMPDKSRYSTISAWAIAVSRALSASGVDAYGVFDNAGLCLDEVESAPDSRIAIERMTRLWSQAEQATGSAAFGLTVGQYAYPMHFRSLGLLMMTSATLAQAFEALPNYSALVSNSASIKLQRTPDRLGFTITPLPGVDISPMSIDAFFATLVHHGELILGHGKFVLSVELMRVEPKDIHSWQSCFSCPISFNKQENCLWMDRSTLEHSAVMGNPILAAQNETKVRDYLDKMQALKWQEKTSQAIHAMLVSGEPKAHMVAQVYNISERTLSRKLKEEGTSFRDLLQQKRKELAYHYLMNTELSITLLSDKLGYTSLTNFSRAFHRWHGSSPVSFRIQSKSLQDSCINL</sequence>
<accession>A0A1S6HXI1</accession>
<name>A0A1S6HXI1_9GAMM</name>
<organism evidence="5 6">
    <name type="scientific">Shewanella psychrophila</name>
    <dbReference type="NCBI Taxonomy" id="225848"/>
    <lineage>
        <taxon>Bacteria</taxon>
        <taxon>Pseudomonadati</taxon>
        <taxon>Pseudomonadota</taxon>
        <taxon>Gammaproteobacteria</taxon>
        <taxon>Alteromonadales</taxon>
        <taxon>Shewanellaceae</taxon>
        <taxon>Shewanella</taxon>
    </lineage>
</organism>
<reference evidence="5 6" key="1">
    <citation type="submission" date="2016-03" db="EMBL/GenBank/DDBJ databases">
        <title>Complete genome sequence of Shewanella psychrophila WP2, a deep sea bacterium isolated from west Pacific sediment.</title>
        <authorList>
            <person name="Xu G."/>
            <person name="Jian H."/>
        </authorList>
    </citation>
    <scope>NUCLEOTIDE SEQUENCE [LARGE SCALE GENOMIC DNA]</scope>
    <source>
        <strain evidence="5 6">WP2</strain>
    </source>
</reference>
<dbReference type="InterPro" id="IPR032687">
    <property type="entry name" value="AraC-type_N"/>
</dbReference>
<proteinExistence type="predicted"/>
<dbReference type="KEGG" id="spsw:Sps_05227"/>
<evidence type="ECO:0000313" key="6">
    <source>
        <dbReference type="Proteomes" id="UP000189545"/>
    </source>
</evidence>
<dbReference type="GO" id="GO:0000976">
    <property type="term" value="F:transcription cis-regulatory region binding"/>
    <property type="evidence" value="ECO:0007669"/>
    <property type="project" value="TreeGrafter"/>
</dbReference>
<dbReference type="Pfam" id="PF12625">
    <property type="entry name" value="Arabinose_bd"/>
    <property type="match status" value="1"/>
</dbReference>
<evidence type="ECO:0000259" key="4">
    <source>
        <dbReference type="PROSITE" id="PS01124"/>
    </source>
</evidence>
<feature type="domain" description="HTH araC/xylS-type" evidence="4">
    <location>
        <begin position="249"/>
        <end position="347"/>
    </location>
</feature>
<evidence type="ECO:0000256" key="1">
    <source>
        <dbReference type="ARBA" id="ARBA00023015"/>
    </source>
</evidence>
<keyword evidence="6" id="KW-1185">Reference proteome</keyword>
<dbReference type="STRING" id="225848.Sps_05227"/>
<dbReference type="GO" id="GO:0005829">
    <property type="term" value="C:cytosol"/>
    <property type="evidence" value="ECO:0007669"/>
    <property type="project" value="TreeGrafter"/>
</dbReference>
<dbReference type="EMBL" id="CP014782">
    <property type="protein sequence ID" value="AQS40296.1"/>
    <property type="molecule type" value="Genomic_DNA"/>
</dbReference>
<dbReference type="PANTHER" id="PTHR47894:SF1">
    <property type="entry name" value="HTH-TYPE TRANSCRIPTIONAL REGULATOR VQSM"/>
    <property type="match status" value="1"/>
</dbReference>
<evidence type="ECO:0000313" key="5">
    <source>
        <dbReference type="EMBL" id="AQS40296.1"/>
    </source>
</evidence>
<dbReference type="PANTHER" id="PTHR47894">
    <property type="entry name" value="HTH-TYPE TRANSCRIPTIONAL REGULATOR GADX"/>
    <property type="match status" value="1"/>
</dbReference>
<keyword evidence="3" id="KW-0804">Transcription</keyword>
<keyword evidence="2" id="KW-0238">DNA-binding</keyword>
<evidence type="ECO:0000256" key="3">
    <source>
        <dbReference type="ARBA" id="ARBA00023163"/>
    </source>
</evidence>
<gene>
    <name evidence="5" type="ORF">Sps_05227</name>
</gene>
<dbReference type="GO" id="GO:0003700">
    <property type="term" value="F:DNA-binding transcription factor activity"/>
    <property type="evidence" value="ECO:0007669"/>
    <property type="project" value="InterPro"/>
</dbReference>
<dbReference type="PROSITE" id="PS01124">
    <property type="entry name" value="HTH_ARAC_FAMILY_2"/>
    <property type="match status" value="1"/>
</dbReference>
<protein>
    <submittedName>
        <fullName evidence="5">Transcriptional regulator, AraC family</fullName>
    </submittedName>
</protein>